<sequence length="63" mass="7270">MQGVISKDEFSKTLKLMKKLTGIDDISMELIQNVSTEIQNELFKLVNDIYTTEEITEDFIKSL</sequence>
<evidence type="ECO:0008006" key="3">
    <source>
        <dbReference type="Google" id="ProtNLM"/>
    </source>
</evidence>
<organism evidence="1 2">
    <name type="scientific">Cinara cedri</name>
    <dbReference type="NCBI Taxonomy" id="506608"/>
    <lineage>
        <taxon>Eukaryota</taxon>
        <taxon>Metazoa</taxon>
        <taxon>Ecdysozoa</taxon>
        <taxon>Arthropoda</taxon>
        <taxon>Hexapoda</taxon>
        <taxon>Insecta</taxon>
        <taxon>Pterygota</taxon>
        <taxon>Neoptera</taxon>
        <taxon>Paraneoptera</taxon>
        <taxon>Hemiptera</taxon>
        <taxon>Sternorrhyncha</taxon>
        <taxon>Aphidomorpha</taxon>
        <taxon>Aphidoidea</taxon>
        <taxon>Aphididae</taxon>
        <taxon>Lachninae</taxon>
        <taxon>Cinara</taxon>
    </lineage>
</organism>
<reference evidence="1 2" key="1">
    <citation type="submission" date="2019-08" db="EMBL/GenBank/DDBJ databases">
        <authorList>
            <person name="Alioto T."/>
            <person name="Alioto T."/>
            <person name="Gomez Garrido J."/>
        </authorList>
    </citation>
    <scope>NUCLEOTIDE SEQUENCE [LARGE SCALE GENOMIC DNA]</scope>
</reference>
<accession>A0A5E4MAW8</accession>
<keyword evidence="2" id="KW-1185">Reference proteome</keyword>
<evidence type="ECO:0000313" key="1">
    <source>
        <dbReference type="EMBL" id="VVC27978.1"/>
    </source>
</evidence>
<dbReference type="OrthoDB" id="412793at2759"/>
<gene>
    <name evidence="1" type="ORF">CINCED_3A005383</name>
</gene>
<dbReference type="AlphaFoldDB" id="A0A5E4MAW8"/>
<dbReference type="EMBL" id="CABPRJ010000477">
    <property type="protein sequence ID" value="VVC27978.1"/>
    <property type="molecule type" value="Genomic_DNA"/>
</dbReference>
<dbReference type="Proteomes" id="UP000325440">
    <property type="component" value="Unassembled WGS sequence"/>
</dbReference>
<name>A0A5E4MAW8_9HEMI</name>
<evidence type="ECO:0000313" key="2">
    <source>
        <dbReference type="Proteomes" id="UP000325440"/>
    </source>
</evidence>
<proteinExistence type="predicted"/>
<protein>
    <recommendedName>
        <fullName evidence="3">EF-hand domain pair</fullName>
    </recommendedName>
</protein>